<dbReference type="SMR" id="A0A0H3G2M0"/>
<organism evidence="13 14">
    <name type="scientific">Zymomonas mobilis subsp. mobilis (strain ATCC 10988 / DSM 424 / LMG 404 / NCIMB 8938 / NRRL B-806 / ZM1)</name>
    <dbReference type="NCBI Taxonomy" id="555217"/>
    <lineage>
        <taxon>Bacteria</taxon>
        <taxon>Pseudomonadati</taxon>
        <taxon>Pseudomonadota</taxon>
        <taxon>Alphaproteobacteria</taxon>
        <taxon>Sphingomonadales</taxon>
        <taxon>Zymomonadaceae</taxon>
        <taxon>Zymomonas</taxon>
    </lineage>
</organism>
<feature type="binding site" evidence="10">
    <location>
        <position position="124"/>
    </location>
    <ligand>
        <name>substrate</name>
    </ligand>
</feature>
<evidence type="ECO:0000313" key="14">
    <source>
        <dbReference type="Proteomes" id="UP000001494"/>
    </source>
</evidence>
<keyword evidence="6 11" id="KW-0665">Pyrimidine biosynthesis</keyword>
<dbReference type="Proteomes" id="UP000001494">
    <property type="component" value="Chromosome"/>
</dbReference>
<dbReference type="RefSeq" id="WP_012817246.1">
    <property type="nucleotide sequence ID" value="NC_017262.1"/>
</dbReference>
<evidence type="ECO:0000256" key="11">
    <source>
        <dbReference type="RuleBase" id="RU000512"/>
    </source>
</evidence>
<evidence type="ECO:0000256" key="2">
    <source>
        <dbReference type="ARBA" id="ARBA00004861"/>
    </source>
</evidence>
<dbReference type="SMART" id="SM00934">
    <property type="entry name" value="OMPdecase"/>
    <property type="match status" value="1"/>
</dbReference>
<proteinExistence type="inferred from homology"/>
<feature type="binding site" evidence="10">
    <location>
        <position position="38"/>
    </location>
    <ligand>
        <name>substrate</name>
    </ligand>
</feature>
<protein>
    <recommendedName>
        <fullName evidence="4 11">Orotidine 5'-phosphate decarboxylase</fullName>
        <ecNumber evidence="3 11">4.1.1.23</ecNumber>
    </recommendedName>
</protein>
<dbReference type="InterPro" id="IPR001754">
    <property type="entry name" value="OMPdeCOase_dom"/>
</dbReference>
<comment type="similarity">
    <text evidence="11">Belongs to the OMP decarboxylase family.</text>
</comment>
<evidence type="ECO:0000256" key="9">
    <source>
        <dbReference type="PIRSR" id="PIRSR614732-1"/>
    </source>
</evidence>
<evidence type="ECO:0000256" key="7">
    <source>
        <dbReference type="ARBA" id="ARBA00023239"/>
    </source>
</evidence>
<dbReference type="CDD" id="cd04725">
    <property type="entry name" value="OMP_decarboxylase_like"/>
    <property type="match status" value="1"/>
</dbReference>
<sequence length="236" mass="25308">MPNTDFLSNPVFVALDTPDLKKAEKLATILRPHVGGIKLGLEFFMAHGHYGVEKIADQGLPIFLDLKFHDIPNTVASAIEALFQAIKSPPAILTVHTEGGEAMMRAAKKAADKGSKVVGVTILTSLDQSDLGVIGMTGTPESQVEKLARLARRSGLDGIVCSGEEVEQVHEEWRDGFFVVPGIRPADSVVGDQKRVCTPADALDRGASILVIGRPITRADEPAEVASAIARQLRRK</sequence>
<feature type="active site" description="For OMPdecase activity" evidence="9">
    <location>
        <position position="65"/>
    </location>
</feature>
<dbReference type="InterPro" id="IPR018089">
    <property type="entry name" value="OMPdecase_AS"/>
</dbReference>
<dbReference type="KEGG" id="zmm:Zmob_1112"/>
<dbReference type="AlphaFoldDB" id="A0A0H3G2M0"/>
<evidence type="ECO:0000256" key="10">
    <source>
        <dbReference type="PIRSR" id="PIRSR614732-2"/>
    </source>
</evidence>
<feature type="binding site" evidence="10">
    <location>
        <position position="193"/>
    </location>
    <ligand>
        <name>substrate</name>
    </ligand>
</feature>
<dbReference type="PROSITE" id="PS00156">
    <property type="entry name" value="OMPDECASE"/>
    <property type="match status" value="1"/>
</dbReference>
<dbReference type="InterPro" id="IPR013785">
    <property type="entry name" value="Aldolase_TIM"/>
</dbReference>
<dbReference type="OrthoDB" id="9806203at2"/>
<dbReference type="NCBIfam" id="NF001273">
    <property type="entry name" value="PRK00230.1"/>
    <property type="match status" value="1"/>
</dbReference>
<dbReference type="Pfam" id="PF00215">
    <property type="entry name" value="OMPdecase"/>
    <property type="match status" value="1"/>
</dbReference>
<dbReference type="Gene3D" id="3.20.20.70">
    <property type="entry name" value="Aldolase class I"/>
    <property type="match status" value="1"/>
</dbReference>
<comment type="pathway">
    <text evidence="2 11">Pyrimidine metabolism; UMP biosynthesis via de novo pathway; UMP from orotate: step 2/2.</text>
</comment>
<dbReference type="EMBL" id="CP002850">
    <property type="protein sequence ID" value="AEH62944.1"/>
    <property type="molecule type" value="Genomic_DNA"/>
</dbReference>
<keyword evidence="5 11" id="KW-0210">Decarboxylase</keyword>
<dbReference type="UniPathway" id="UPA00070">
    <property type="reaction ID" value="UER00120"/>
</dbReference>
<name>A0A0H3G2M0_ZYMMA</name>
<feature type="binding site" evidence="10">
    <location>
        <position position="16"/>
    </location>
    <ligand>
        <name>substrate</name>
    </ligand>
</feature>
<dbReference type="InterPro" id="IPR014732">
    <property type="entry name" value="OMPdecase"/>
</dbReference>
<dbReference type="PANTHER" id="PTHR32119:SF2">
    <property type="entry name" value="OROTIDINE 5'-PHOSPHATE DECARBOXYLASE"/>
    <property type="match status" value="1"/>
</dbReference>
<dbReference type="PANTHER" id="PTHR32119">
    <property type="entry name" value="OROTIDINE 5'-PHOSPHATE DECARBOXYLASE"/>
    <property type="match status" value="1"/>
</dbReference>
<feature type="binding site" evidence="10">
    <location>
        <position position="184"/>
    </location>
    <ligand>
        <name>substrate</name>
    </ligand>
</feature>
<dbReference type="NCBIfam" id="TIGR01740">
    <property type="entry name" value="pyrF"/>
    <property type="match status" value="1"/>
</dbReference>
<evidence type="ECO:0000256" key="8">
    <source>
        <dbReference type="ARBA" id="ARBA00049157"/>
    </source>
</evidence>
<comment type="function">
    <text evidence="1">Catalyzes the decarboxylation of orotidine 5'-monophosphate (OMP) to uridine 5'-monophosphate (UMP).</text>
</comment>
<dbReference type="GO" id="GO:0006207">
    <property type="term" value="P:'de novo' pyrimidine nucleobase biosynthetic process"/>
    <property type="evidence" value="ECO:0007669"/>
    <property type="project" value="InterPro"/>
</dbReference>
<dbReference type="GO" id="GO:0005829">
    <property type="term" value="C:cytosol"/>
    <property type="evidence" value="ECO:0007669"/>
    <property type="project" value="TreeGrafter"/>
</dbReference>
<evidence type="ECO:0000256" key="1">
    <source>
        <dbReference type="ARBA" id="ARBA00002356"/>
    </source>
</evidence>
<dbReference type="eggNOG" id="COG0284">
    <property type="taxonomic scope" value="Bacteria"/>
</dbReference>
<dbReference type="InterPro" id="IPR011060">
    <property type="entry name" value="RibuloseP-bd_barrel"/>
</dbReference>
<dbReference type="EC" id="4.1.1.23" evidence="3 11"/>
<reference evidence="13 14" key="1">
    <citation type="journal article" date="2011" name="J. Bacteriol.">
        <title>Genome sequence of the ethanol-producing Zymomonas mobilis subsp. mobilis lectotype strain ATCC 10988.</title>
        <authorList>
            <person name="Pappas K.M."/>
            <person name="Kouvelis V.N."/>
            <person name="Saunders E."/>
            <person name="Brettin T.S."/>
            <person name="Bruce D."/>
            <person name="Detter C."/>
            <person name="Balakireva M."/>
            <person name="Han C.S."/>
            <person name="Savvakis G."/>
            <person name="Kyrpides N.C."/>
            <person name="Typas M.A."/>
        </authorList>
    </citation>
    <scope>NUCLEOTIDE SEQUENCE [LARGE SCALE GENOMIC DNA]</scope>
    <source>
        <strain evidence="14">ATCC 10988 / DSM 424 / CCUG 17860 / LMG 404 / NCIMB 8938 / NRRL B-806 / ZM1</strain>
    </source>
</reference>
<evidence type="ECO:0000256" key="5">
    <source>
        <dbReference type="ARBA" id="ARBA00022793"/>
    </source>
</evidence>
<dbReference type="GO" id="GO:0044205">
    <property type="term" value="P:'de novo' UMP biosynthetic process"/>
    <property type="evidence" value="ECO:0007669"/>
    <property type="project" value="UniProtKB-UniPathway"/>
</dbReference>
<evidence type="ECO:0000256" key="6">
    <source>
        <dbReference type="ARBA" id="ARBA00022975"/>
    </source>
</evidence>
<feature type="active site" description="For OMPdecase activity" evidence="9">
    <location>
        <position position="70"/>
    </location>
</feature>
<dbReference type="HOGENOM" id="CLU_067069_1_0_5"/>
<comment type="catalytic activity">
    <reaction evidence="8 11">
        <text>orotidine 5'-phosphate + H(+) = UMP + CO2</text>
        <dbReference type="Rhea" id="RHEA:11596"/>
        <dbReference type="ChEBI" id="CHEBI:15378"/>
        <dbReference type="ChEBI" id="CHEBI:16526"/>
        <dbReference type="ChEBI" id="CHEBI:57538"/>
        <dbReference type="ChEBI" id="CHEBI:57865"/>
        <dbReference type="EC" id="4.1.1.23"/>
    </reaction>
</comment>
<evidence type="ECO:0000256" key="4">
    <source>
        <dbReference type="ARBA" id="ARBA00021923"/>
    </source>
</evidence>
<feature type="active site" description="For OMPdecase activity" evidence="9">
    <location>
        <position position="67"/>
    </location>
</feature>
<feature type="binding site" evidence="10">
    <location>
        <position position="214"/>
    </location>
    <ligand>
        <name>substrate</name>
    </ligand>
</feature>
<accession>A0A0H3G2M0</accession>
<dbReference type="SUPFAM" id="SSF51366">
    <property type="entry name" value="Ribulose-phoshate binding barrel"/>
    <property type="match status" value="1"/>
</dbReference>
<evidence type="ECO:0000259" key="12">
    <source>
        <dbReference type="SMART" id="SM00934"/>
    </source>
</evidence>
<gene>
    <name evidence="13" type="ordered locus">Zmob_1112</name>
</gene>
<evidence type="ECO:0000313" key="13">
    <source>
        <dbReference type="EMBL" id="AEH62944.1"/>
    </source>
</evidence>
<dbReference type="GO" id="GO:0004590">
    <property type="term" value="F:orotidine-5'-phosphate decarboxylase activity"/>
    <property type="evidence" value="ECO:0007669"/>
    <property type="project" value="UniProtKB-EC"/>
</dbReference>
<keyword evidence="7 11" id="KW-0456">Lyase</keyword>
<evidence type="ECO:0000256" key="3">
    <source>
        <dbReference type="ARBA" id="ARBA00012321"/>
    </source>
</evidence>
<feature type="domain" description="Orotidine 5'-phosphate decarboxylase" evidence="12">
    <location>
        <begin position="10"/>
        <end position="229"/>
    </location>
</feature>
<feature type="binding site" evidence="10">
    <location>
        <position position="213"/>
    </location>
    <ligand>
        <name>substrate</name>
    </ligand>
</feature>